<dbReference type="Pfam" id="PF14921">
    <property type="entry name" value="APCDDC"/>
    <property type="match status" value="2"/>
</dbReference>
<proteinExistence type="predicted"/>
<dbReference type="PANTHER" id="PTHR31021">
    <property type="entry name" value="ADENOMATOSIS POLYPOSIS COLI DOWN-REGULATED 1"/>
    <property type="match status" value="1"/>
</dbReference>
<dbReference type="SMART" id="SM01352">
    <property type="entry name" value="APCDDC"/>
    <property type="match status" value="2"/>
</dbReference>
<comment type="subcellular location">
    <subcellularLocation>
        <location evidence="1">Membrane</location>
        <topology evidence="1">Single-pass membrane protein</topology>
    </subcellularLocation>
</comment>
<feature type="domain" description="APCDD1" evidence="7">
    <location>
        <begin position="41"/>
        <end position="326"/>
    </location>
</feature>
<evidence type="ECO:0000256" key="3">
    <source>
        <dbReference type="ARBA" id="ARBA00022729"/>
    </source>
</evidence>
<dbReference type="GO" id="GO:0017147">
    <property type="term" value="F:Wnt-protein binding"/>
    <property type="evidence" value="ECO:0007669"/>
    <property type="project" value="InterPro"/>
</dbReference>
<evidence type="ECO:0000256" key="6">
    <source>
        <dbReference type="SAM" id="MobiDB-lite"/>
    </source>
</evidence>
<evidence type="ECO:0000259" key="7">
    <source>
        <dbReference type="SMART" id="SM01352"/>
    </source>
</evidence>
<evidence type="ECO:0000313" key="9">
    <source>
        <dbReference type="RefSeq" id="XP_034251016.1"/>
    </source>
</evidence>
<dbReference type="InParanoid" id="A0A6P9A2K1"/>
<accession>A0A6P9A2K1</accession>
<dbReference type="GO" id="GO:0005886">
    <property type="term" value="C:plasma membrane"/>
    <property type="evidence" value="ECO:0007669"/>
    <property type="project" value="InterPro"/>
</dbReference>
<keyword evidence="2" id="KW-0812">Transmembrane</keyword>
<feature type="region of interest" description="Disordered" evidence="6">
    <location>
        <begin position="247"/>
        <end position="269"/>
    </location>
</feature>
<gene>
    <name evidence="9" type="primary">LOC117651269</name>
</gene>
<dbReference type="InterPro" id="IPR029405">
    <property type="entry name" value="APCDD1_dom"/>
</dbReference>
<organism evidence="9">
    <name type="scientific">Thrips palmi</name>
    <name type="common">Melon thrips</name>
    <dbReference type="NCBI Taxonomy" id="161013"/>
    <lineage>
        <taxon>Eukaryota</taxon>
        <taxon>Metazoa</taxon>
        <taxon>Ecdysozoa</taxon>
        <taxon>Arthropoda</taxon>
        <taxon>Hexapoda</taxon>
        <taxon>Insecta</taxon>
        <taxon>Pterygota</taxon>
        <taxon>Neoptera</taxon>
        <taxon>Paraneoptera</taxon>
        <taxon>Thysanoptera</taxon>
        <taxon>Terebrantia</taxon>
        <taxon>Thripoidea</taxon>
        <taxon>Thripidae</taxon>
        <taxon>Thrips</taxon>
    </lineage>
</organism>
<feature type="region of interest" description="Disordered" evidence="6">
    <location>
        <begin position="185"/>
        <end position="214"/>
    </location>
</feature>
<dbReference type="PANTHER" id="PTHR31021:SF1">
    <property type="entry name" value="CHROMOSOME UNDETERMINED SCAFFOLD_56, WHOLE GENOME SHOTGUN SEQUENCE"/>
    <property type="match status" value="1"/>
</dbReference>
<keyword evidence="3" id="KW-0732">Signal</keyword>
<evidence type="ECO:0000256" key="2">
    <source>
        <dbReference type="ARBA" id="ARBA00022692"/>
    </source>
</evidence>
<evidence type="ECO:0000256" key="4">
    <source>
        <dbReference type="ARBA" id="ARBA00023136"/>
    </source>
</evidence>
<feature type="region of interest" description="Disordered" evidence="6">
    <location>
        <begin position="490"/>
        <end position="510"/>
    </location>
</feature>
<evidence type="ECO:0000256" key="5">
    <source>
        <dbReference type="ARBA" id="ARBA00023180"/>
    </source>
</evidence>
<name>A0A6P9A2K1_THRPL</name>
<keyword evidence="4" id="KW-0472">Membrane</keyword>
<dbReference type="OrthoDB" id="5985602at2759"/>
<dbReference type="AlphaFoldDB" id="A0A6P9A2K1"/>
<feature type="domain" description="APCDD1" evidence="7">
    <location>
        <begin position="327"/>
        <end position="527"/>
    </location>
</feature>
<dbReference type="RefSeq" id="XP_034251016.1">
    <property type="nucleotide sequence ID" value="XM_034395125.1"/>
</dbReference>
<dbReference type="GeneID" id="117651269"/>
<sequence>MEDLSKMRWIAGLLVILAIGHGRAELLLRDPLLAGDWDDARCDRLAEDVADADQNTVVDNPPKMAAKWVSEGCEVRPGPEFLLRSYTFHRNGTFRLLQFHYGEESCSLPLYTVAAKGRYRARGRSWLTPAATEAEYTLTRVTVTAQSAEVAEELAARVNAACPGQVRRRWKPYREYVVLSISEDDADDADVQSPRNNLPPSESHGPGQGRGLGRALGRARSVRLMSTTDVDCLSALHAAFHELQLVRTQRRPQGPQPRAAPAAPRTGAPARHELLLGDVHSRPDQRGSYRPTAFQVPLLKADQAHGCHVCHAVARASERSPPNLHVKPRLPPYLGGDWVSSRCETRPLGLFLRRRLRVRAGAGSLEGWHAWQGEYEFYSDPLCTMPTFTATEAGRYTVGGLSTQVLGALQADFHVERAALTVLDADLVASLQADPLCGGGLGFGEWRVGVPRDLTAAHGCASLGLVVPAIRYELVRVDVDTWGQSLLYLGQPDTENRRGGPSERPTAYQPPLVRCRGLPPPVHALPALDALAVEEDDIANGLADDRDYSVSAARGSHCAASRLVAAGLTVWLALLRRMSRV</sequence>
<evidence type="ECO:0000313" key="8">
    <source>
        <dbReference type="Proteomes" id="UP000515158"/>
    </source>
</evidence>
<keyword evidence="8" id="KW-1185">Reference proteome</keyword>
<protein>
    <submittedName>
        <fullName evidence="9">Protein APCDD1-like</fullName>
    </submittedName>
</protein>
<keyword evidence="5" id="KW-0325">Glycoprotein</keyword>
<reference evidence="9" key="1">
    <citation type="submission" date="2025-08" db="UniProtKB">
        <authorList>
            <consortium name="RefSeq"/>
        </authorList>
    </citation>
    <scope>IDENTIFICATION</scope>
    <source>
        <tissue evidence="9">Total insect</tissue>
    </source>
</reference>
<dbReference type="KEGG" id="tpal:117651269"/>
<dbReference type="InterPro" id="IPR042425">
    <property type="entry name" value="APCDD1"/>
</dbReference>
<feature type="compositionally biased region" description="Low complexity" evidence="6">
    <location>
        <begin position="251"/>
        <end position="269"/>
    </location>
</feature>
<dbReference type="Proteomes" id="UP000515158">
    <property type="component" value="Unplaced"/>
</dbReference>
<evidence type="ECO:0000256" key="1">
    <source>
        <dbReference type="ARBA" id="ARBA00004167"/>
    </source>
</evidence>
<dbReference type="GO" id="GO:0030178">
    <property type="term" value="P:negative regulation of Wnt signaling pathway"/>
    <property type="evidence" value="ECO:0007669"/>
    <property type="project" value="InterPro"/>
</dbReference>